<dbReference type="InterPro" id="IPR036400">
    <property type="entry name" value="Cyt_B5-like_heme/steroid_sf"/>
</dbReference>
<dbReference type="GeneID" id="30158652"/>
<dbReference type="PANTHER" id="PTHR10281">
    <property type="entry name" value="MEMBRANE-ASSOCIATED PROGESTERONE RECEPTOR COMPONENT-RELATED"/>
    <property type="match status" value="1"/>
</dbReference>
<dbReference type="AlphaFoldDB" id="A0A1E3HCG0"/>
<feature type="domain" description="Cytochrome b5 heme-binding" evidence="3">
    <location>
        <begin position="145"/>
        <end position="256"/>
    </location>
</feature>
<evidence type="ECO:0000256" key="2">
    <source>
        <dbReference type="SAM" id="MobiDB-lite"/>
    </source>
</evidence>
<dbReference type="Gene3D" id="3.10.120.10">
    <property type="entry name" value="Cytochrome b5-like heme/steroid binding domain"/>
    <property type="match status" value="1"/>
</dbReference>
<comment type="caution">
    <text evidence="4">The sequence shown here is derived from an EMBL/GenBank/DDBJ whole genome shotgun (WGS) entry which is preliminary data.</text>
</comment>
<dbReference type="SUPFAM" id="SSF55856">
    <property type="entry name" value="Cytochrome b5-like heme/steroid binding domain"/>
    <property type="match status" value="1"/>
</dbReference>
<evidence type="ECO:0000256" key="1">
    <source>
        <dbReference type="ARBA" id="ARBA00038357"/>
    </source>
</evidence>
<dbReference type="GO" id="GO:0012505">
    <property type="term" value="C:endomembrane system"/>
    <property type="evidence" value="ECO:0007669"/>
    <property type="project" value="TreeGrafter"/>
</dbReference>
<protein>
    <recommendedName>
        <fullName evidence="3">Cytochrome b5 heme-binding domain-containing protein</fullName>
    </recommendedName>
</protein>
<proteinExistence type="inferred from homology"/>
<reference evidence="4 5" key="1">
    <citation type="submission" date="2016-06" db="EMBL/GenBank/DDBJ databases">
        <title>Evolution of pathogenesis and genome organization in the Tremellales.</title>
        <authorList>
            <person name="Cuomo C."/>
            <person name="Litvintseva A."/>
            <person name="Heitman J."/>
            <person name="Chen Y."/>
            <person name="Sun S."/>
            <person name="Springer D."/>
            <person name="Dromer F."/>
            <person name="Young S."/>
            <person name="Zeng Q."/>
            <person name="Chapman S."/>
            <person name="Gujja S."/>
            <person name="Saif S."/>
            <person name="Birren B."/>
        </authorList>
    </citation>
    <scope>NUCLEOTIDE SEQUENCE [LARGE SCALE GENOMIC DNA]</scope>
    <source>
        <strain evidence="4 5">CBS 6039</strain>
    </source>
</reference>
<feature type="region of interest" description="Disordered" evidence="2">
    <location>
        <begin position="254"/>
        <end position="298"/>
    </location>
</feature>
<organism evidence="4 5">
    <name type="scientific">Cryptococcus amylolentus CBS 6039</name>
    <dbReference type="NCBI Taxonomy" id="1295533"/>
    <lineage>
        <taxon>Eukaryota</taxon>
        <taxon>Fungi</taxon>
        <taxon>Dikarya</taxon>
        <taxon>Basidiomycota</taxon>
        <taxon>Agaricomycotina</taxon>
        <taxon>Tremellomycetes</taxon>
        <taxon>Tremellales</taxon>
        <taxon>Cryptococcaceae</taxon>
        <taxon>Cryptococcus</taxon>
    </lineage>
</organism>
<sequence length="298" mass="33431">MSHPKDVYTNREEDWYPGIRQRSKPGQAPHEQVYDTTRDINGNVVTDKPANRAILSAQKRQRTHDARVLAQRQKQAARAQSGQTEESSTAGMLGRMLMVILFLPLLSSFTTQSYTFNLSPYFVPQLRRFWAETPLNPWKLEMKEFTPLQLAMYDGSLERPVYLAVDGVVFDVTSNRRIYGKGGSYNMMAGRDASRAFVTGCFETHLTHDLRGLSEDELKVSRSTSLPVRAHPVQSVTSWKKFFENNEKYSKIGTVLNPPIDPSTPIPPPCRGEKKDKADPHAPGAAAAQRGRAKPGPV</sequence>
<feature type="compositionally biased region" description="Basic and acidic residues" evidence="2">
    <location>
        <begin position="1"/>
        <end position="14"/>
    </location>
</feature>
<feature type="compositionally biased region" description="Low complexity" evidence="2">
    <location>
        <begin position="281"/>
        <end position="290"/>
    </location>
</feature>
<dbReference type="EMBL" id="AWGJ01000012">
    <property type="protein sequence ID" value="ODN73815.1"/>
    <property type="molecule type" value="Genomic_DNA"/>
</dbReference>
<dbReference type="GO" id="GO:0016020">
    <property type="term" value="C:membrane"/>
    <property type="evidence" value="ECO:0007669"/>
    <property type="project" value="TreeGrafter"/>
</dbReference>
<dbReference type="Pfam" id="PF00173">
    <property type="entry name" value="Cyt-b5"/>
    <property type="match status" value="1"/>
</dbReference>
<dbReference type="SMART" id="SM01117">
    <property type="entry name" value="Cyt-b5"/>
    <property type="match status" value="1"/>
</dbReference>
<name>A0A1E3HCG0_9TREE</name>
<feature type="compositionally biased region" description="Pro residues" evidence="2">
    <location>
        <begin position="259"/>
        <end position="270"/>
    </location>
</feature>
<gene>
    <name evidence="4" type="ORF">L202_07343</name>
</gene>
<dbReference type="PANTHER" id="PTHR10281:SF76">
    <property type="entry name" value="CALCUTTA CUP-RELATED"/>
    <property type="match status" value="1"/>
</dbReference>
<dbReference type="InterPro" id="IPR050577">
    <property type="entry name" value="MAPR/NEUFC/NENF-like"/>
</dbReference>
<feature type="compositionally biased region" description="Basic and acidic residues" evidence="2">
    <location>
        <begin position="271"/>
        <end position="280"/>
    </location>
</feature>
<evidence type="ECO:0000313" key="5">
    <source>
        <dbReference type="Proteomes" id="UP000094065"/>
    </source>
</evidence>
<keyword evidence="5" id="KW-1185">Reference proteome</keyword>
<dbReference type="InterPro" id="IPR001199">
    <property type="entry name" value="Cyt_B5-like_heme/steroid-bd"/>
</dbReference>
<feature type="region of interest" description="Disordered" evidence="2">
    <location>
        <begin position="1"/>
        <end position="42"/>
    </location>
</feature>
<evidence type="ECO:0000313" key="4">
    <source>
        <dbReference type="EMBL" id="ODN73815.1"/>
    </source>
</evidence>
<comment type="similarity">
    <text evidence="1">Belongs to the cytochrome b5 family. MAPR subfamily.</text>
</comment>
<dbReference type="RefSeq" id="XP_018989677.1">
    <property type="nucleotide sequence ID" value="XM_019142034.1"/>
</dbReference>
<accession>A0A1E3HCG0</accession>
<dbReference type="OrthoDB" id="10257697at2759"/>
<dbReference type="Proteomes" id="UP000094065">
    <property type="component" value="Unassembled WGS sequence"/>
</dbReference>
<evidence type="ECO:0000259" key="3">
    <source>
        <dbReference type="SMART" id="SM01117"/>
    </source>
</evidence>